<protein>
    <submittedName>
        <fullName evidence="1">Uncharacterized protein</fullName>
    </submittedName>
</protein>
<sequence>MQDYISIDVQSKLGQADIYYCLSQAFSGFKWRSGDSDVMGLYVSGQSNEGANIQIWLSESPFEMAISFRGLPHDMVGRDKFKETIMEKFKAEVLPKLGQLVKLQES</sequence>
<reference evidence="1" key="1">
    <citation type="submission" date="2020-08" db="EMBL/GenBank/DDBJ databases">
        <title>Novel species isolated from subtropical streams in China.</title>
        <authorList>
            <person name="Lu H."/>
        </authorList>
    </citation>
    <scope>NUCLEOTIDE SEQUENCE</scope>
    <source>
        <strain evidence="1">LX22W</strain>
    </source>
</reference>
<dbReference type="EMBL" id="JACOFZ010000001">
    <property type="protein sequence ID" value="MBC3880625.1"/>
    <property type="molecule type" value="Genomic_DNA"/>
</dbReference>
<dbReference type="Proteomes" id="UP000627446">
    <property type="component" value="Unassembled WGS sequence"/>
</dbReference>
<accession>A0A923HP14</accession>
<dbReference type="AlphaFoldDB" id="A0A923HP14"/>
<evidence type="ECO:0000313" key="2">
    <source>
        <dbReference type="Proteomes" id="UP000627446"/>
    </source>
</evidence>
<evidence type="ECO:0000313" key="1">
    <source>
        <dbReference type="EMBL" id="MBC3880625.1"/>
    </source>
</evidence>
<name>A0A923HP14_9BURK</name>
<organism evidence="1 2">
    <name type="scientific">Undibacterium nitidum</name>
    <dbReference type="NCBI Taxonomy" id="2762298"/>
    <lineage>
        <taxon>Bacteria</taxon>
        <taxon>Pseudomonadati</taxon>
        <taxon>Pseudomonadota</taxon>
        <taxon>Betaproteobacteria</taxon>
        <taxon>Burkholderiales</taxon>
        <taxon>Oxalobacteraceae</taxon>
        <taxon>Undibacterium</taxon>
    </lineage>
</organism>
<gene>
    <name evidence="1" type="ORF">H8K36_04515</name>
</gene>
<proteinExistence type="predicted"/>
<comment type="caution">
    <text evidence="1">The sequence shown here is derived from an EMBL/GenBank/DDBJ whole genome shotgun (WGS) entry which is preliminary data.</text>
</comment>
<dbReference type="RefSeq" id="WP_186914885.1">
    <property type="nucleotide sequence ID" value="NZ_JACOFZ010000001.1"/>
</dbReference>
<keyword evidence="2" id="KW-1185">Reference proteome</keyword>